<name>A0AAE0F4A4_9CHLO</name>
<dbReference type="InterPro" id="IPR029903">
    <property type="entry name" value="RmlD-like-bd"/>
</dbReference>
<dbReference type="Gene3D" id="2.60.120.10">
    <property type="entry name" value="Jelly Rolls"/>
    <property type="match status" value="1"/>
</dbReference>
<dbReference type="InterPro" id="IPR014710">
    <property type="entry name" value="RmlC-like_jellyroll"/>
</dbReference>
<dbReference type="EMBL" id="LGRX02027119">
    <property type="protein sequence ID" value="KAK3249805.1"/>
    <property type="molecule type" value="Genomic_DNA"/>
</dbReference>
<feature type="domain" description="RmlD-like substrate binding" evidence="1">
    <location>
        <begin position="186"/>
        <end position="473"/>
    </location>
</feature>
<dbReference type="Pfam" id="PF00908">
    <property type="entry name" value="dTDP_sugar_isom"/>
    <property type="match status" value="1"/>
</dbReference>
<protein>
    <recommendedName>
        <fullName evidence="1">RmlD-like substrate binding domain-containing protein</fullName>
    </recommendedName>
</protein>
<keyword evidence="3" id="KW-1185">Reference proteome</keyword>
<sequence>MEPVPIVDSYVLTRPIFRDHRGAFSEAYSAAKSGARGEPNRSWKQVSISESVANVIRGIHVSKYGKFTSCLSGSLDDYVVDLREESPSYLQWFCLSMTADNGKQLYIPPGCGHAFLAGEKGCTILYLQEGTFDPPNETDVTLDDPVINIRWRVPEGVIPIISEKDKKAPKLVDLRPHLPISQFRKRVLIIGASGQVGNALTEEFSGYSCIGTFNTKQNNPCLMQCDMFELARMPSAAQLLLNSVLPDVVCICSAMTWVEGCEDDAIRAHAINSTAPGLIAAAAKELGAKVVYYSTDYVFDGTAGGPYTETDKTCPLNVYGKSKLEGEQRVLDAAPDALVLRTTGVYGPDKQSKNFICQLIKATTTGTTMKIPNDQFGCPTYNKDIAKATRLLFEAGAAGLFNVVGPDLYDRHAFALEAASILGLDAESFLAVSAEEMKLKANRPLKAGLDITKLSETLPNFKMRTLKDALADWAPEVNANTEATRSAASKKVWYAAQMFETATERCIQYSSVSITQAYQSADFAIVGGRKIREWSE</sequence>
<dbReference type="Pfam" id="PF04321">
    <property type="entry name" value="RmlD_sub_bind"/>
    <property type="match status" value="1"/>
</dbReference>
<evidence type="ECO:0000313" key="3">
    <source>
        <dbReference type="Proteomes" id="UP001190700"/>
    </source>
</evidence>
<evidence type="ECO:0000259" key="1">
    <source>
        <dbReference type="Pfam" id="PF04321"/>
    </source>
</evidence>
<dbReference type="GO" id="GO:0008830">
    <property type="term" value="F:dTDP-4-dehydrorhamnose 3,5-epimerase activity"/>
    <property type="evidence" value="ECO:0007669"/>
    <property type="project" value="InterPro"/>
</dbReference>
<dbReference type="Gene3D" id="3.40.50.720">
    <property type="entry name" value="NAD(P)-binding Rossmann-like Domain"/>
    <property type="match status" value="1"/>
</dbReference>
<dbReference type="AlphaFoldDB" id="A0AAE0F4A4"/>
<dbReference type="PANTHER" id="PTHR10491">
    <property type="entry name" value="DTDP-4-DEHYDRORHAMNOSE REDUCTASE"/>
    <property type="match status" value="1"/>
</dbReference>
<dbReference type="InterPro" id="IPR005913">
    <property type="entry name" value="dTDP_dehydrorham_reduct"/>
</dbReference>
<dbReference type="CDD" id="cd05254">
    <property type="entry name" value="dTDP_HR_like_SDR_e"/>
    <property type="match status" value="1"/>
</dbReference>
<dbReference type="Proteomes" id="UP001190700">
    <property type="component" value="Unassembled WGS sequence"/>
</dbReference>
<comment type="caution">
    <text evidence="2">The sequence shown here is derived from an EMBL/GenBank/DDBJ whole genome shotgun (WGS) entry which is preliminary data.</text>
</comment>
<dbReference type="PANTHER" id="PTHR10491:SF4">
    <property type="entry name" value="METHIONINE ADENOSYLTRANSFERASE 2 SUBUNIT BETA"/>
    <property type="match status" value="1"/>
</dbReference>
<reference evidence="2 3" key="1">
    <citation type="journal article" date="2015" name="Genome Biol. Evol.">
        <title>Comparative Genomics of a Bacterivorous Green Alga Reveals Evolutionary Causalities and Consequences of Phago-Mixotrophic Mode of Nutrition.</title>
        <authorList>
            <person name="Burns J.A."/>
            <person name="Paasch A."/>
            <person name="Narechania A."/>
            <person name="Kim E."/>
        </authorList>
    </citation>
    <scope>NUCLEOTIDE SEQUENCE [LARGE SCALE GENOMIC DNA]</scope>
    <source>
        <strain evidence="2 3">PLY_AMNH</strain>
    </source>
</reference>
<dbReference type="InterPro" id="IPR011051">
    <property type="entry name" value="RmlC_Cupin_sf"/>
</dbReference>
<dbReference type="SUPFAM" id="SSF51735">
    <property type="entry name" value="NAD(P)-binding Rossmann-fold domains"/>
    <property type="match status" value="1"/>
</dbReference>
<gene>
    <name evidence="2" type="ORF">CYMTET_40784</name>
</gene>
<dbReference type="CDD" id="cd00438">
    <property type="entry name" value="cupin_RmlC"/>
    <property type="match status" value="1"/>
</dbReference>
<dbReference type="InterPro" id="IPR036291">
    <property type="entry name" value="NAD(P)-bd_dom_sf"/>
</dbReference>
<dbReference type="InterPro" id="IPR000888">
    <property type="entry name" value="RmlC-like"/>
</dbReference>
<organism evidence="2 3">
    <name type="scientific">Cymbomonas tetramitiformis</name>
    <dbReference type="NCBI Taxonomy" id="36881"/>
    <lineage>
        <taxon>Eukaryota</taxon>
        <taxon>Viridiplantae</taxon>
        <taxon>Chlorophyta</taxon>
        <taxon>Pyramimonadophyceae</taxon>
        <taxon>Pyramimonadales</taxon>
        <taxon>Pyramimonadaceae</taxon>
        <taxon>Cymbomonas</taxon>
    </lineage>
</organism>
<proteinExistence type="predicted"/>
<accession>A0AAE0F4A4</accession>
<dbReference type="SUPFAM" id="SSF51182">
    <property type="entry name" value="RmlC-like cupins"/>
    <property type="match status" value="1"/>
</dbReference>
<evidence type="ECO:0000313" key="2">
    <source>
        <dbReference type="EMBL" id="KAK3249805.1"/>
    </source>
</evidence>